<dbReference type="EC" id="4.6.1.2" evidence="2"/>
<name>A0A9Q0M188_BLOTA</name>
<evidence type="ECO:0000313" key="16">
    <source>
        <dbReference type="EMBL" id="KAJ6215690.1"/>
    </source>
</evidence>
<keyword evidence="3" id="KW-0812">Transmembrane</keyword>
<feature type="region of interest" description="Disordered" evidence="14">
    <location>
        <begin position="661"/>
        <end position="705"/>
    </location>
</feature>
<keyword evidence="11 13" id="KW-0456">Lyase</keyword>
<feature type="compositionally biased region" description="Polar residues" evidence="14">
    <location>
        <begin position="101"/>
        <end position="110"/>
    </location>
</feature>
<dbReference type="EMBL" id="JAPWDV010000004">
    <property type="protein sequence ID" value="KAJ6215690.1"/>
    <property type="molecule type" value="Genomic_DNA"/>
</dbReference>
<keyword evidence="12" id="KW-0141">cGMP biosynthesis</keyword>
<feature type="compositionally biased region" description="Low complexity" evidence="14">
    <location>
        <begin position="69"/>
        <end position="92"/>
    </location>
</feature>
<evidence type="ECO:0000256" key="12">
    <source>
        <dbReference type="ARBA" id="ARBA00023293"/>
    </source>
</evidence>
<dbReference type="CDD" id="cd07302">
    <property type="entry name" value="CHD"/>
    <property type="match status" value="1"/>
</dbReference>
<evidence type="ECO:0000256" key="10">
    <source>
        <dbReference type="ARBA" id="ARBA00023180"/>
    </source>
</evidence>
<proteinExistence type="inferred from homology"/>
<dbReference type="PANTHER" id="PTHR11920:SF274">
    <property type="entry name" value="GUANYLATE CYCLASE"/>
    <property type="match status" value="1"/>
</dbReference>
<keyword evidence="17" id="KW-1185">Reference proteome</keyword>
<feature type="region of interest" description="Disordered" evidence="14">
    <location>
        <begin position="1"/>
        <end position="127"/>
    </location>
</feature>
<dbReference type="GO" id="GO:0005525">
    <property type="term" value="F:GTP binding"/>
    <property type="evidence" value="ECO:0007669"/>
    <property type="project" value="UniProtKB-KW"/>
</dbReference>
<dbReference type="GO" id="GO:0004016">
    <property type="term" value="F:adenylate cyclase activity"/>
    <property type="evidence" value="ECO:0007669"/>
    <property type="project" value="TreeGrafter"/>
</dbReference>
<keyword evidence="10" id="KW-0325">Glycoprotein</keyword>
<keyword evidence="8" id="KW-0472">Membrane</keyword>
<feature type="compositionally biased region" description="Low complexity" evidence="14">
    <location>
        <begin position="661"/>
        <end position="676"/>
    </location>
</feature>
<dbReference type="InterPro" id="IPR029787">
    <property type="entry name" value="Nucleotide_cyclase"/>
</dbReference>
<dbReference type="PROSITE" id="PS50125">
    <property type="entry name" value="GUANYLATE_CYCLASE_2"/>
    <property type="match status" value="1"/>
</dbReference>
<dbReference type="SMART" id="SM00044">
    <property type="entry name" value="CYCc"/>
    <property type="match status" value="1"/>
</dbReference>
<evidence type="ECO:0000256" key="11">
    <source>
        <dbReference type="ARBA" id="ARBA00023239"/>
    </source>
</evidence>
<evidence type="ECO:0000256" key="6">
    <source>
        <dbReference type="ARBA" id="ARBA00022989"/>
    </source>
</evidence>
<dbReference type="AlphaFoldDB" id="A0A9Q0M188"/>
<keyword evidence="7" id="KW-0342">GTP-binding</keyword>
<evidence type="ECO:0000256" key="7">
    <source>
        <dbReference type="ARBA" id="ARBA00023134"/>
    </source>
</evidence>
<evidence type="ECO:0000256" key="1">
    <source>
        <dbReference type="ARBA" id="ARBA00004479"/>
    </source>
</evidence>
<dbReference type="Gene3D" id="6.10.250.780">
    <property type="match status" value="1"/>
</dbReference>
<sequence length="808" mass="90192">MSSNKDRSLEEERGVKRQTPPPPPPPTPEPNQNIDSGSRLAPVNEPSQITIELQVTSTSDSENHEPHSLSRSSVSTRSSASSASSSSASSPSHDAFLSEALTGNKSTNVQSHRRALPPINKQQPNQPSIQYWQPKAKLPPFGAGVTPYHQTPTSPTMFDHYRRSSIGVEHLSSSNSGFWQTSSISSSSGIWLSPNSAQFQRRRSSHPKICTFECAHCRKLMLSSVSERNLAAIDSESSLNESKKSIIDQQATTHSLTNSEQQLSIYQPLIVSANSTPAISSTDKNIGEDGKTIKDEKLVQPDHEQVSEPQQQQQQPNVTSRSTSCDFLEPPLSISSSISNDVANNLAHAMMTFAQQQNNGGTNEPTSLEQMMLRCWPQHSGDRPNFTSLKETIHKLHETGDKSKMLDTVLNRLEQYANNLELLVEDRTADFLQAKSKAEELLYQLLPKMVAGQLIQGQAVTPMTFDMVTIYFSDIVGFTSLSARSTPMQIIDFLNDLYTCFDSIIENFKVYKVETIGDSYMVVSGLPEPNGDEHAAEIARMSLALLQAVHSFTIRHKPDEQLKLRIGIHTGPCAAGVVGHKMPRYCLFGDTVNTASRMESTGLPLRIHVSEVTYRVLNRFNRFHLELRGQVELKGKGFMTTYWLLGESANMVHTIMASAPTTSNTISPQSSTSSSSVCGESNGPKISMETSSRTPNDQNHVHRRRHRLRHQFRYDIIMDRFRLNRRLVPIQDKVRMDRIDPVQTKIPKTHRKPKVLNKDDDDDIYSYEGGGYGEGTNRITEFGNWQLANLFPSFGNQTKFVTFNSHKF</sequence>
<evidence type="ECO:0000256" key="9">
    <source>
        <dbReference type="ARBA" id="ARBA00023170"/>
    </source>
</evidence>
<dbReference type="Proteomes" id="UP001142055">
    <property type="component" value="Chromosome 4"/>
</dbReference>
<keyword evidence="6" id="KW-1133">Transmembrane helix</keyword>
<feature type="compositionally biased region" description="Polar residues" evidence="14">
    <location>
        <begin position="45"/>
        <end position="60"/>
    </location>
</feature>
<dbReference type="Pfam" id="PF00211">
    <property type="entry name" value="Guanylate_cyc"/>
    <property type="match status" value="1"/>
</dbReference>
<evidence type="ECO:0000256" key="13">
    <source>
        <dbReference type="RuleBase" id="RU000405"/>
    </source>
</evidence>
<evidence type="ECO:0000256" key="4">
    <source>
        <dbReference type="ARBA" id="ARBA00022729"/>
    </source>
</evidence>
<organism evidence="16 17">
    <name type="scientific">Blomia tropicalis</name>
    <name type="common">Mite</name>
    <dbReference type="NCBI Taxonomy" id="40697"/>
    <lineage>
        <taxon>Eukaryota</taxon>
        <taxon>Metazoa</taxon>
        <taxon>Ecdysozoa</taxon>
        <taxon>Arthropoda</taxon>
        <taxon>Chelicerata</taxon>
        <taxon>Arachnida</taxon>
        <taxon>Acari</taxon>
        <taxon>Acariformes</taxon>
        <taxon>Sarcoptiformes</taxon>
        <taxon>Astigmata</taxon>
        <taxon>Glycyphagoidea</taxon>
        <taxon>Echimyopodidae</taxon>
        <taxon>Blomia</taxon>
    </lineage>
</organism>
<dbReference type="GO" id="GO:0004383">
    <property type="term" value="F:guanylate cyclase activity"/>
    <property type="evidence" value="ECO:0007669"/>
    <property type="project" value="UniProtKB-EC"/>
</dbReference>
<dbReference type="InterPro" id="IPR018297">
    <property type="entry name" value="A/G_cyclase_CS"/>
</dbReference>
<dbReference type="FunFam" id="3.30.70.1230:FF:000004">
    <property type="entry name" value="Guanylate cyclase"/>
    <property type="match status" value="1"/>
</dbReference>
<dbReference type="Gene3D" id="3.30.70.1230">
    <property type="entry name" value="Nucleotide cyclase"/>
    <property type="match status" value="1"/>
</dbReference>
<reference evidence="16" key="1">
    <citation type="submission" date="2022-12" db="EMBL/GenBank/DDBJ databases">
        <title>Genome assemblies of Blomia tropicalis.</title>
        <authorList>
            <person name="Cui Y."/>
        </authorList>
    </citation>
    <scope>NUCLEOTIDE SEQUENCE</scope>
    <source>
        <tissue evidence="16">Adult mites</tissue>
    </source>
</reference>
<dbReference type="GO" id="GO:0001653">
    <property type="term" value="F:peptide receptor activity"/>
    <property type="evidence" value="ECO:0007669"/>
    <property type="project" value="TreeGrafter"/>
</dbReference>
<dbReference type="PROSITE" id="PS00452">
    <property type="entry name" value="GUANYLATE_CYCLASE_1"/>
    <property type="match status" value="1"/>
</dbReference>
<evidence type="ECO:0000256" key="3">
    <source>
        <dbReference type="ARBA" id="ARBA00022692"/>
    </source>
</evidence>
<gene>
    <name evidence="16" type="ORF">RDWZM_010190</name>
</gene>
<dbReference type="SUPFAM" id="SSF55073">
    <property type="entry name" value="Nucleotide cyclase"/>
    <property type="match status" value="1"/>
</dbReference>
<evidence type="ECO:0000256" key="8">
    <source>
        <dbReference type="ARBA" id="ARBA00023136"/>
    </source>
</evidence>
<feature type="compositionally biased region" description="Polar residues" evidence="14">
    <location>
        <begin position="688"/>
        <end position="698"/>
    </location>
</feature>
<keyword evidence="9" id="KW-0675">Receptor</keyword>
<dbReference type="GO" id="GO:0035556">
    <property type="term" value="P:intracellular signal transduction"/>
    <property type="evidence" value="ECO:0007669"/>
    <property type="project" value="InterPro"/>
</dbReference>
<feature type="compositionally biased region" description="Basic and acidic residues" evidence="14">
    <location>
        <begin position="1"/>
        <end position="15"/>
    </location>
</feature>
<dbReference type="InterPro" id="IPR050401">
    <property type="entry name" value="Cyclic_nucleotide_synthase"/>
</dbReference>
<comment type="similarity">
    <text evidence="13">Belongs to the adenylyl cyclase class-4/guanylyl cyclase family.</text>
</comment>
<comment type="subcellular location">
    <subcellularLocation>
        <location evidence="1">Membrane</location>
        <topology evidence="1">Single-pass type I membrane protein</topology>
    </subcellularLocation>
</comment>
<dbReference type="InterPro" id="IPR001054">
    <property type="entry name" value="A/G_cyclase"/>
</dbReference>
<evidence type="ECO:0000259" key="15">
    <source>
        <dbReference type="PROSITE" id="PS50125"/>
    </source>
</evidence>
<dbReference type="GO" id="GO:0005886">
    <property type="term" value="C:plasma membrane"/>
    <property type="evidence" value="ECO:0007669"/>
    <property type="project" value="TreeGrafter"/>
</dbReference>
<protein>
    <recommendedName>
        <fullName evidence="2">guanylate cyclase</fullName>
        <ecNumber evidence="2">4.6.1.2</ecNumber>
    </recommendedName>
</protein>
<keyword evidence="5" id="KW-0547">Nucleotide-binding</keyword>
<feature type="region of interest" description="Disordered" evidence="14">
    <location>
        <begin position="300"/>
        <end position="326"/>
    </location>
</feature>
<evidence type="ECO:0000256" key="14">
    <source>
        <dbReference type="SAM" id="MobiDB-lite"/>
    </source>
</evidence>
<evidence type="ECO:0000256" key="5">
    <source>
        <dbReference type="ARBA" id="ARBA00022741"/>
    </source>
</evidence>
<feature type="compositionally biased region" description="Polar residues" evidence="14">
    <location>
        <begin position="316"/>
        <end position="325"/>
    </location>
</feature>
<dbReference type="GO" id="GO:0007168">
    <property type="term" value="P:receptor guanylyl cyclase signaling pathway"/>
    <property type="evidence" value="ECO:0007669"/>
    <property type="project" value="TreeGrafter"/>
</dbReference>
<accession>A0A9Q0M188</accession>
<feature type="domain" description="Guanylate cyclase" evidence="15">
    <location>
        <begin position="469"/>
        <end position="599"/>
    </location>
</feature>
<dbReference type="PANTHER" id="PTHR11920">
    <property type="entry name" value="GUANYLYL CYCLASE"/>
    <property type="match status" value="1"/>
</dbReference>
<comment type="caution">
    <text evidence="16">The sequence shown here is derived from an EMBL/GenBank/DDBJ whole genome shotgun (WGS) entry which is preliminary data.</text>
</comment>
<keyword evidence="4" id="KW-0732">Signal</keyword>
<feature type="compositionally biased region" description="Pro residues" evidence="14">
    <location>
        <begin position="19"/>
        <end position="29"/>
    </location>
</feature>
<evidence type="ECO:0000313" key="17">
    <source>
        <dbReference type="Proteomes" id="UP001142055"/>
    </source>
</evidence>
<evidence type="ECO:0000256" key="2">
    <source>
        <dbReference type="ARBA" id="ARBA00012202"/>
    </source>
</evidence>